<protein>
    <submittedName>
        <fullName evidence="1">Uncharacterized protein</fullName>
    </submittedName>
</protein>
<accession>A0A1B7MSB1</accession>
<reference evidence="1 2" key="1">
    <citation type="submission" date="2016-06" db="EMBL/GenBank/DDBJ databases">
        <title>Comparative genomics of the ectomycorrhizal sister species Rhizopogon vinicolor and Rhizopogon vesiculosus (Basidiomycota: Boletales) reveals a divergence of the mating type B locus.</title>
        <authorList>
            <consortium name="DOE Joint Genome Institute"/>
            <person name="Mujic A.B."/>
            <person name="Kuo A."/>
            <person name="Tritt A."/>
            <person name="Lipzen A."/>
            <person name="Chen C."/>
            <person name="Johnson J."/>
            <person name="Sharma A."/>
            <person name="Barry K."/>
            <person name="Grigoriev I.V."/>
            <person name="Spatafora J.W."/>
        </authorList>
    </citation>
    <scope>NUCLEOTIDE SEQUENCE [LARGE SCALE GENOMIC DNA]</scope>
    <source>
        <strain evidence="1 2">AM-OR11-026</strain>
    </source>
</reference>
<dbReference type="AlphaFoldDB" id="A0A1B7MSB1"/>
<dbReference type="EMBL" id="KV448495">
    <property type="protein sequence ID" value="OAX35498.1"/>
    <property type="molecule type" value="Genomic_DNA"/>
</dbReference>
<gene>
    <name evidence="1" type="ORF">K503DRAFT_366255</name>
</gene>
<evidence type="ECO:0000313" key="1">
    <source>
        <dbReference type="EMBL" id="OAX35498.1"/>
    </source>
</evidence>
<keyword evidence="2" id="KW-1185">Reference proteome</keyword>
<dbReference type="Proteomes" id="UP000092154">
    <property type="component" value="Unassembled WGS sequence"/>
</dbReference>
<name>A0A1B7MSB1_9AGAM</name>
<dbReference type="InParanoid" id="A0A1B7MSB1"/>
<sequence length="79" mass="8852">MKTLSISVGIHITPGFAEKLPNSQCVTSSPLELFARVLLVSFFVWDCLAQSGRYQTTSDNLRTGGFHWELDPCHLPRMV</sequence>
<proteinExistence type="predicted"/>
<organism evidence="1 2">
    <name type="scientific">Rhizopogon vinicolor AM-OR11-026</name>
    <dbReference type="NCBI Taxonomy" id="1314800"/>
    <lineage>
        <taxon>Eukaryota</taxon>
        <taxon>Fungi</taxon>
        <taxon>Dikarya</taxon>
        <taxon>Basidiomycota</taxon>
        <taxon>Agaricomycotina</taxon>
        <taxon>Agaricomycetes</taxon>
        <taxon>Agaricomycetidae</taxon>
        <taxon>Boletales</taxon>
        <taxon>Suillineae</taxon>
        <taxon>Rhizopogonaceae</taxon>
        <taxon>Rhizopogon</taxon>
    </lineage>
</organism>
<evidence type="ECO:0000313" key="2">
    <source>
        <dbReference type="Proteomes" id="UP000092154"/>
    </source>
</evidence>